<evidence type="ECO:0000256" key="1">
    <source>
        <dbReference type="SAM" id="SignalP"/>
    </source>
</evidence>
<gene>
    <name evidence="2" type="primary">101737964</name>
</gene>
<evidence type="ECO:0000313" key="2">
    <source>
        <dbReference type="EnsemblMetazoa" id="XP_004931377.1"/>
    </source>
</evidence>
<organism evidence="2 3">
    <name type="scientific">Bombyx mori</name>
    <name type="common">Silk moth</name>
    <dbReference type="NCBI Taxonomy" id="7091"/>
    <lineage>
        <taxon>Eukaryota</taxon>
        <taxon>Metazoa</taxon>
        <taxon>Ecdysozoa</taxon>
        <taxon>Arthropoda</taxon>
        <taxon>Hexapoda</taxon>
        <taxon>Insecta</taxon>
        <taxon>Pterygota</taxon>
        <taxon>Neoptera</taxon>
        <taxon>Endopterygota</taxon>
        <taxon>Lepidoptera</taxon>
        <taxon>Glossata</taxon>
        <taxon>Ditrysia</taxon>
        <taxon>Bombycoidea</taxon>
        <taxon>Bombycidae</taxon>
        <taxon>Bombycinae</taxon>
        <taxon>Bombyx</taxon>
    </lineage>
</organism>
<dbReference type="EnsemblMetazoa" id="XM_004931320.4">
    <property type="protein sequence ID" value="XP_004931377.1"/>
    <property type="gene ID" value="LOC101737964"/>
</dbReference>
<protein>
    <submittedName>
        <fullName evidence="2">Uncharacterized protein</fullName>
    </submittedName>
</protein>
<reference evidence="2" key="2">
    <citation type="submission" date="2022-06" db="UniProtKB">
        <authorList>
            <consortium name="EnsemblMetazoa"/>
        </authorList>
    </citation>
    <scope>IDENTIFICATION</scope>
    <source>
        <strain evidence="2">p50T (Dazao)</strain>
    </source>
</reference>
<dbReference type="KEGG" id="bmor:101737964"/>
<keyword evidence="3" id="KW-1185">Reference proteome</keyword>
<reference evidence="3" key="1">
    <citation type="journal article" date="2008" name="Insect Biochem. Mol. Biol.">
        <title>The genome of a lepidopteran model insect, the silkworm Bombyx mori.</title>
        <authorList>
            <consortium name="International Silkworm Genome Consortium"/>
        </authorList>
    </citation>
    <scope>NUCLEOTIDE SEQUENCE [LARGE SCALE GENOMIC DNA]</scope>
    <source>
        <strain evidence="3">p50T</strain>
    </source>
</reference>
<proteinExistence type="predicted"/>
<accession>A0A8R1WNE1</accession>
<feature type="signal peptide" evidence="1">
    <location>
        <begin position="1"/>
        <end position="19"/>
    </location>
</feature>
<keyword evidence="1" id="KW-0732">Signal</keyword>
<name>A0A8R1WNE1_BOMMO</name>
<feature type="chain" id="PRO_5035795442" evidence="1">
    <location>
        <begin position="20"/>
        <end position="234"/>
    </location>
</feature>
<dbReference type="AlphaFoldDB" id="A0A8R1WNE1"/>
<evidence type="ECO:0000313" key="3">
    <source>
        <dbReference type="Proteomes" id="UP000005204"/>
    </source>
</evidence>
<dbReference type="OrthoDB" id="7435109at2759"/>
<sequence>MRGRCFVIIVLRIVLTSSSVPFDNRYLVHNDTKIELEPLLISTKLNETITISAPYLRTKYSHHYLYTPAGDVIDLDSVESIQSNIKNDFDDIRINVTSLRRYSSELITLGPLIESDHGNWVLSVFYPDIDGNWVELFQIITVEIIETNSEVHCQVPIGSAFRPKLPRPVIDLQSCELSSPETTFDRYYDRIGNDPNCEFIVDNTTKTDQGRWTVIGIGRIVHKIVYNLEILDVR</sequence>
<dbReference type="Proteomes" id="UP000005204">
    <property type="component" value="Unassembled WGS sequence"/>
</dbReference>